<proteinExistence type="predicted"/>
<feature type="transmembrane region" description="Helical" evidence="1">
    <location>
        <begin position="47"/>
        <end position="66"/>
    </location>
</feature>
<dbReference type="AlphaFoldDB" id="A0A0M4MHY1"/>
<dbReference type="RefSeq" id="WP_061926001.1">
    <property type="nucleotide sequence ID" value="NZ_CP012669.1"/>
</dbReference>
<dbReference type="PATRIC" id="fig|361183.4.peg.1938"/>
<dbReference type="STRING" id="361183.AMC99_01967"/>
<evidence type="ECO:0000256" key="1">
    <source>
        <dbReference type="SAM" id="Phobius"/>
    </source>
</evidence>
<reference evidence="2 3" key="1">
    <citation type="submission" date="2015-09" db="EMBL/GenBank/DDBJ databases">
        <title>Complete genome sequence of a benzo[a]pyrene-degrading bacterium Altererythrobacter epoxidivorans CGMCC 1.7731T.</title>
        <authorList>
            <person name="Li Z."/>
            <person name="Cheng H."/>
            <person name="Huo Y."/>
            <person name="Xu X."/>
        </authorList>
    </citation>
    <scope>NUCLEOTIDE SEQUENCE [LARGE SCALE GENOMIC DNA]</scope>
    <source>
        <strain evidence="2 3">CGMCC 1.7731</strain>
    </source>
</reference>
<dbReference type="EMBL" id="CP012669">
    <property type="protein sequence ID" value="ALE17255.1"/>
    <property type="molecule type" value="Genomic_DNA"/>
</dbReference>
<protein>
    <submittedName>
        <fullName evidence="2">Uncharacterized protein</fullName>
    </submittedName>
</protein>
<feature type="transmembrane region" description="Helical" evidence="1">
    <location>
        <begin position="21"/>
        <end position="41"/>
    </location>
</feature>
<keyword evidence="1" id="KW-0812">Transmembrane</keyword>
<accession>A0A0M4MHY1</accession>
<organism evidence="2 3">
    <name type="scientific">Altererythrobacter epoxidivorans</name>
    <dbReference type="NCBI Taxonomy" id="361183"/>
    <lineage>
        <taxon>Bacteria</taxon>
        <taxon>Pseudomonadati</taxon>
        <taxon>Pseudomonadota</taxon>
        <taxon>Alphaproteobacteria</taxon>
        <taxon>Sphingomonadales</taxon>
        <taxon>Erythrobacteraceae</taxon>
        <taxon>Altererythrobacter</taxon>
    </lineage>
</organism>
<dbReference type="KEGG" id="aep:AMC99_01967"/>
<sequence>MTDERAKADEIAKRRFMAINLIRISGVVFVMAGLAIVQGAIDWPKEAGYALSIIGLFDVFVMPQVLSRKWRSKDR</sequence>
<evidence type="ECO:0000313" key="3">
    <source>
        <dbReference type="Proteomes" id="UP000057938"/>
    </source>
</evidence>
<keyword evidence="3" id="KW-1185">Reference proteome</keyword>
<gene>
    <name evidence="2" type="ORF">AMC99_01967</name>
</gene>
<dbReference type="Proteomes" id="UP000057938">
    <property type="component" value="Chromosome"/>
</dbReference>
<evidence type="ECO:0000313" key="2">
    <source>
        <dbReference type="EMBL" id="ALE17255.1"/>
    </source>
</evidence>
<keyword evidence="1" id="KW-1133">Transmembrane helix</keyword>
<keyword evidence="1" id="KW-0472">Membrane</keyword>
<name>A0A0M4MHY1_9SPHN</name>